<organism evidence="1 2">
    <name type="scientific">Bacillus vallismortis</name>
    <dbReference type="NCBI Taxonomy" id="72361"/>
    <lineage>
        <taxon>Bacteria</taxon>
        <taxon>Bacillati</taxon>
        <taxon>Bacillota</taxon>
        <taxon>Bacilli</taxon>
        <taxon>Bacillales</taxon>
        <taxon>Bacillaceae</taxon>
        <taxon>Bacillus</taxon>
    </lineage>
</organism>
<evidence type="ECO:0000313" key="2">
    <source>
        <dbReference type="Proteomes" id="UP001067121"/>
    </source>
</evidence>
<dbReference type="EMBL" id="JALAOH010000009">
    <property type="protein sequence ID" value="MCY8316055.1"/>
    <property type="molecule type" value="Genomic_DNA"/>
</dbReference>
<reference evidence="1" key="1">
    <citation type="submission" date="2022-02" db="EMBL/GenBank/DDBJ databases">
        <title>Crop Bioprotection Bacillus Genome Sequencing.</title>
        <authorList>
            <person name="Dunlap C."/>
        </authorList>
    </citation>
    <scope>NUCLEOTIDE SEQUENCE</scope>
    <source>
        <strain evidence="1">98-1</strain>
    </source>
</reference>
<proteinExistence type="predicted"/>
<sequence>MYLEVAVIDYLNVDGKLTNFNITPKDLNSHVIVESLSIAQRLRSSPNLSVGGTMIYNSDQCQIRKIETQLRTFTQTSTSNIVSFQFNHKYLPLGPSNRGNGGLWNFLLPPRWRLRDLKVVDPYDNTSEIMSEKREFRYSVLWDEEYDTQMIEMELRSNRGSFSFEVIGTMSLIDTDESEVHYVPSFTTGNAVEKLEDIRMLDNGGKLILASQLAEKAKWFELKPNFFGIGLNINAIIESIDSYIARLTERRR</sequence>
<evidence type="ECO:0000313" key="1">
    <source>
        <dbReference type="EMBL" id="MCY8316055.1"/>
    </source>
</evidence>
<accession>A0AAP3FUI8</accession>
<comment type="caution">
    <text evidence="1">The sequence shown here is derived from an EMBL/GenBank/DDBJ whole genome shotgun (WGS) entry which is preliminary data.</text>
</comment>
<dbReference type="AlphaFoldDB" id="A0AAP3FUI8"/>
<dbReference type="RefSeq" id="WP_268542667.1">
    <property type="nucleotide sequence ID" value="NZ_JALAOH010000009.1"/>
</dbReference>
<gene>
    <name evidence="1" type="ORF">MOC71_04680</name>
</gene>
<dbReference type="Proteomes" id="UP001067121">
    <property type="component" value="Unassembled WGS sequence"/>
</dbReference>
<name>A0AAP3FUI8_BACVA</name>
<protein>
    <submittedName>
        <fullName evidence="1">Uncharacterized protein</fullName>
    </submittedName>
</protein>